<dbReference type="Proteomes" id="UP000295497">
    <property type="component" value="Chromosome"/>
</dbReference>
<feature type="region of interest" description="Disordered" evidence="6">
    <location>
        <begin position="1882"/>
        <end position="1905"/>
    </location>
</feature>
<feature type="compositionally biased region" description="Gly residues" evidence="6">
    <location>
        <begin position="1925"/>
        <end position="1944"/>
    </location>
</feature>
<evidence type="ECO:0000256" key="5">
    <source>
        <dbReference type="ARBA" id="ARBA00023026"/>
    </source>
</evidence>
<dbReference type="PANTHER" id="PTHR32305:SF15">
    <property type="entry name" value="PROTEIN RHSA-RELATED"/>
    <property type="match status" value="1"/>
</dbReference>
<accession>A0A4V0NHT7</accession>
<organism evidence="8 9">
    <name type="scientific">Sorangium cellulosum</name>
    <name type="common">Polyangium cellulosum</name>
    <dbReference type="NCBI Taxonomy" id="56"/>
    <lineage>
        <taxon>Bacteria</taxon>
        <taxon>Pseudomonadati</taxon>
        <taxon>Myxococcota</taxon>
        <taxon>Polyangia</taxon>
        <taxon>Polyangiales</taxon>
        <taxon>Polyangiaceae</taxon>
        <taxon>Sorangium</taxon>
    </lineage>
</organism>
<gene>
    <name evidence="8" type="ORF">SOCE836_100480</name>
</gene>
<name>A0A4V0NHT7_SORCE</name>
<dbReference type="SUPFAM" id="SSF69318">
    <property type="entry name" value="Integrin alpha N-terminal domain"/>
    <property type="match status" value="1"/>
</dbReference>
<feature type="domain" description="Teneurin-like YD-shell" evidence="7">
    <location>
        <begin position="1578"/>
        <end position="1856"/>
    </location>
</feature>
<dbReference type="NCBIfam" id="TIGR03696">
    <property type="entry name" value="Rhs_assc_core"/>
    <property type="match status" value="1"/>
</dbReference>
<protein>
    <recommendedName>
        <fullName evidence="7">Teneurin-like YD-shell domain-containing protein</fullName>
    </recommendedName>
</protein>
<dbReference type="Pfam" id="PF25023">
    <property type="entry name" value="TEN_YD-shell"/>
    <property type="match status" value="1"/>
</dbReference>
<dbReference type="GO" id="GO:0005737">
    <property type="term" value="C:cytoplasm"/>
    <property type="evidence" value="ECO:0007669"/>
    <property type="project" value="InterPro"/>
</dbReference>
<dbReference type="InterPro" id="IPR056823">
    <property type="entry name" value="TEN-like_YD-shell"/>
</dbReference>
<dbReference type="Pfam" id="PF13517">
    <property type="entry name" value="FG-GAP_3"/>
    <property type="match status" value="1"/>
</dbReference>
<reference evidence="8 9" key="1">
    <citation type="submission" date="2015-09" db="EMBL/GenBank/DDBJ databases">
        <title>Sorangium comparison.</title>
        <authorList>
            <person name="Zaburannyi N."/>
            <person name="Bunk B."/>
            <person name="Overmann J."/>
            <person name="Mueller R."/>
        </authorList>
    </citation>
    <scope>NUCLEOTIDE SEQUENCE [LARGE SCALE GENOMIC DNA]</scope>
    <source>
        <strain evidence="8 9">So ce836</strain>
    </source>
</reference>
<dbReference type="InterPro" id="IPR022385">
    <property type="entry name" value="Rhs_assc_core"/>
</dbReference>
<dbReference type="PROSITE" id="PS51257">
    <property type="entry name" value="PROKAR_LIPOPROTEIN"/>
    <property type="match status" value="1"/>
</dbReference>
<keyword evidence="3" id="KW-0732">Signal</keyword>
<proteinExistence type="predicted"/>
<evidence type="ECO:0000256" key="1">
    <source>
        <dbReference type="ARBA" id="ARBA00004613"/>
    </source>
</evidence>
<evidence type="ECO:0000313" key="8">
    <source>
        <dbReference type="EMBL" id="AUX37812.1"/>
    </source>
</evidence>
<feature type="compositionally biased region" description="Pro residues" evidence="6">
    <location>
        <begin position="66"/>
        <end position="76"/>
    </location>
</feature>
<dbReference type="Pfam" id="PF05593">
    <property type="entry name" value="RHS_repeat"/>
    <property type="match status" value="1"/>
</dbReference>
<feature type="region of interest" description="Disordered" evidence="6">
    <location>
        <begin position="46"/>
        <end position="81"/>
    </location>
</feature>
<dbReference type="CDD" id="cd20745">
    <property type="entry name" value="FIX_RhsA_AHH_HNH-like"/>
    <property type="match status" value="1"/>
</dbReference>
<dbReference type="Pfam" id="PF03534">
    <property type="entry name" value="SpvB"/>
    <property type="match status" value="1"/>
</dbReference>
<dbReference type="PANTHER" id="PTHR32305">
    <property type="match status" value="1"/>
</dbReference>
<evidence type="ECO:0000256" key="2">
    <source>
        <dbReference type="ARBA" id="ARBA00022525"/>
    </source>
</evidence>
<sequence>MYKYRYLVWGVAWLLAGCGTHQDGAERGGAPEPLSNVQEALEADFDDLTPPGRDIDPTDGPQDIFNPPPPDPPAPPEELVMPDDPIVPTSDRVGAIPATWAVEQGRATYRIPIEVPKGRAGMQPDLALSYESGHGNGPAGVGWSVTGLSSIKRCARTIALDGRPRGVNFDDKDAYCLDGERLRSLPLNPALPDAVEMRTERDSMARVLMYGSLGDPTRFEVWGKDGRISTYERLAAKRIQPTTLGSGYVEENEVGVAWVLTRVEDRAGNAITISYDTRQNSAAPFDFAYAPGNIEYTSRQGEAPRRKVRFVYQSNPDDEFRYVSGVRLSQPWRLQRLEMYALGWQSPDTTLAWEYRLSYEESPTTGRSRLHRVERCGAEGSCLRAKVVEYDDTPLAFEAKPVAAHDAPKPHWLDGEPKPLVIDADGDGRDDLIYRIFGTARDFEPSSTDDPTEDSLWLRLGTADGLGAPIRLLAGVGVDNTLTFSVEASIKVDVNASGNMAFTAKGWGDDPSYPLLRFNPSTHRLDSAGLAFPGVFATGDTYLPLRAVAADLDGDGRAEIVHRPYIGDDSLEWHIHWNRAGSFSSSQIIEGALAPCAASARVLDKSGDGRGDVLFGCASMQLLTTSDTGALVVEDAEDLYDDADSLFADMNGDGLDDLVFPIFDDGATGVSWNTGRGFGPVETVPNGPLPDVAQNNDEGLRTADFNGDGRADFVVFLDSPTREIEVSLSTARGGYQPTMMLPFDSGILFTNGDMPWGASRVGDFNGDGRTDLVHVNSTTSDWEVLLNRGVDTDRVVAVRDESAEQPQVRFFYARVRPDSPNTCIYPQVCQKRGVPVVQQLWENQGSQVAAFRRTIYGYRDLRFDWSSRKSLGFGEIRMWEPERPRETRITYDHTTRVDSRYPLAGLPSKTVVITPVLGPSVVGIPPATSAPTTRIVETVKHHAVRQLHSGLTYFVYPYAWTENEWEQAATIDWADFAWIHVSYADSSMPSTRREQVGSQALDEFANVTQVATLTTGGQRHIVSTAYDNLTEDWLIGLPRQRFETEYKNGSTPPAPRKVEWTYDERGLLRVIDIERGHTNESIPISITYSRNPDGLPWMIVHSPVSGEDRRQYIDWGDASLGDERVFPRQRWTNLNGIDHSRWTVYHPATGDLIAEMDSNGVTVTRQYDEFHRLRAETPEGGAPTGVTYEALREGPLVTGTKATVARGGAVAAGREILFLDELSRPIEMSHERFDGALASRRQSYDVLGRVVRTTRRATSEETVQVTHYSYDSLDRLVEERRPDGSRNHYEHSLLETTSFDAEGREHRTTIDWDGRLVSSTRVAPEGTQTLRYVYEPFSLLGKVIDESSGNLVLLEQRYDQRGRRRWHKEPVSAATTVTYNAFGEVVALADSMSTRTFERDALGRVEEMVDADGETEFVWDTAAYGVGRLASSTSPDGVQKTFAYDAHGRPEATTWIIDGSSYVIQQTYDALGRVDLLEYPSVEGATGFQVKHRYNAHGYLHEVVRRLVAGNGTISSAVFLPIWRMNSRNSDDQPLSVQLGATVETTYSYEPLTGRLDRVRTPGAYDLDYDYYLDGRIKRRYDRQSNRDETFGYDAREQLRWWELQTSTTSTRTDYSYDALGNVKEVFVDGTLREEYVFGPPYRPSEVRIGGAVADTLSYDVRGRLFSRGGPRAPMSVTFTEFDLPRLVVHGGGTTSFQYDADGRRVMKEGPSETVLTLGRLYERRTAGAHTTHVFHVFADGEEVAQHFVHPDGSSQDRFVQKDALGSVGVVLRPDGSVLSRNFHEPFGGRIDENGTPMAGLPLGISDVRTGFTGHEHDDELGWIDMQGRVYDPSLRRFLTSDPVIPSPLTAQGYNPYAYVLNDPLNLRDPTGFQPCDGTNCTPNTPETIAPPPGVTIDSDGTGTKEVNVFEDGEALLPEDDGSIEGSGGDGGASPGGGLGGAEGGPSSEGDRGELRFSIAPMTGADARLLLHTCLDACGFAPPPIGPICDVVNACFYSEEGDTENAALSLMAATPGAGDASKLYSSLKGAGQVGKAGRMARDAGVTQAARGGAAGSRVNMPAWRKIAIDMKHIRNRHMPGGKDLASGNKKDIFQGMSESQVERAVRNAYRNGEVLQSQGERVFVRGPFGNGTIEMWVNRATKEIESAWPKF</sequence>
<comment type="subcellular location">
    <subcellularLocation>
        <location evidence="1">Secreted</location>
    </subcellularLocation>
</comment>
<dbReference type="InterPro" id="IPR003284">
    <property type="entry name" value="Sal_SpvB"/>
</dbReference>
<dbReference type="InterPro" id="IPR028994">
    <property type="entry name" value="Integrin_alpha_N"/>
</dbReference>
<dbReference type="InterPro" id="IPR050708">
    <property type="entry name" value="T6SS_VgrG/RHS"/>
</dbReference>
<keyword evidence="2" id="KW-0964">Secreted</keyword>
<evidence type="ECO:0000256" key="6">
    <source>
        <dbReference type="SAM" id="MobiDB-lite"/>
    </source>
</evidence>
<dbReference type="EMBL" id="CP012672">
    <property type="protein sequence ID" value="AUX37812.1"/>
    <property type="molecule type" value="Genomic_DNA"/>
</dbReference>
<dbReference type="Gene3D" id="2.180.10.10">
    <property type="entry name" value="RHS repeat-associated core"/>
    <property type="match status" value="1"/>
</dbReference>
<dbReference type="Gene3D" id="2.40.128.340">
    <property type="match status" value="1"/>
</dbReference>
<dbReference type="GO" id="GO:0005576">
    <property type="term" value="C:extracellular region"/>
    <property type="evidence" value="ECO:0007669"/>
    <property type="project" value="UniProtKB-SubCell"/>
</dbReference>
<evidence type="ECO:0000313" key="9">
    <source>
        <dbReference type="Proteomes" id="UP000295497"/>
    </source>
</evidence>
<dbReference type="RefSeq" id="WP_129580372.1">
    <property type="nucleotide sequence ID" value="NZ_CP012672.1"/>
</dbReference>
<keyword evidence="5" id="KW-0843">Virulence</keyword>
<dbReference type="InterPro" id="IPR013517">
    <property type="entry name" value="FG-GAP"/>
</dbReference>
<dbReference type="InterPro" id="IPR006530">
    <property type="entry name" value="YD"/>
</dbReference>
<keyword evidence="4" id="KW-0677">Repeat</keyword>
<dbReference type="NCBIfam" id="TIGR01643">
    <property type="entry name" value="YD_repeat_2x"/>
    <property type="match status" value="2"/>
</dbReference>
<feature type="region of interest" description="Disordered" evidence="6">
    <location>
        <begin position="1917"/>
        <end position="1954"/>
    </location>
</feature>
<evidence type="ECO:0000259" key="7">
    <source>
        <dbReference type="Pfam" id="PF25023"/>
    </source>
</evidence>
<evidence type="ECO:0000256" key="3">
    <source>
        <dbReference type="ARBA" id="ARBA00022729"/>
    </source>
</evidence>
<evidence type="ECO:0000256" key="4">
    <source>
        <dbReference type="ARBA" id="ARBA00022737"/>
    </source>
</evidence>
<dbReference type="InterPro" id="IPR031325">
    <property type="entry name" value="RHS_repeat"/>
</dbReference>